<dbReference type="AlphaFoldDB" id="A0A943GMW8"/>
<dbReference type="RefSeq" id="WP_416335496.1">
    <property type="nucleotide sequence ID" value="NZ_JAQCXU010000006.1"/>
</dbReference>
<name>A0A943GMW8_9ACTN</name>
<dbReference type="Proteomes" id="UP000738879">
    <property type="component" value="Unassembled WGS sequence"/>
</dbReference>
<protein>
    <submittedName>
        <fullName evidence="1">DUF5082 family protein</fullName>
    </submittedName>
</protein>
<evidence type="ECO:0000313" key="1">
    <source>
        <dbReference type="EMBL" id="MBS5146980.1"/>
    </source>
</evidence>
<gene>
    <name evidence="1" type="ORF">KHY67_04685</name>
</gene>
<evidence type="ECO:0000313" key="2">
    <source>
        <dbReference type="Proteomes" id="UP000738879"/>
    </source>
</evidence>
<dbReference type="EMBL" id="JAGZJA010000005">
    <property type="protein sequence ID" value="MBS5146980.1"/>
    <property type="molecule type" value="Genomic_DNA"/>
</dbReference>
<accession>A0A943GMW8</accession>
<sequence>MIDGINARITSLSGRIERLETARDSVDGIYQDTCTMVDNMAAYDVGIAWQGNLREDWEELKSDAVETGKTYRNAINDIYLAIDAKIASLSNQLTEEQTGLAVANETLRILNNELLVANWRKGLPELRKKANSCPRKYR</sequence>
<comment type="caution">
    <text evidence="1">The sequence shown here is derived from an EMBL/GenBank/DDBJ whole genome shotgun (WGS) entry which is preliminary data.</text>
</comment>
<proteinExistence type="predicted"/>
<reference evidence="1" key="1">
    <citation type="submission" date="2021-02" db="EMBL/GenBank/DDBJ databases">
        <title>Infant gut strain persistence is associated with maternal origin, phylogeny, and functional potential including surface adhesion and iron acquisition.</title>
        <authorList>
            <person name="Lou Y.C."/>
        </authorList>
    </citation>
    <scope>NUCLEOTIDE SEQUENCE</scope>
    <source>
        <strain evidence="1">L3_128_245G1_dasL3_128_245G1_concoct_49</strain>
    </source>
</reference>
<organism evidence="1 2">
    <name type="scientific">Collinsella intestinalis</name>
    <dbReference type="NCBI Taxonomy" id="147207"/>
    <lineage>
        <taxon>Bacteria</taxon>
        <taxon>Bacillati</taxon>
        <taxon>Actinomycetota</taxon>
        <taxon>Coriobacteriia</taxon>
        <taxon>Coriobacteriales</taxon>
        <taxon>Coriobacteriaceae</taxon>
        <taxon>Collinsella</taxon>
    </lineage>
</organism>